<proteinExistence type="predicted"/>
<protein>
    <submittedName>
        <fullName evidence="2">Uncharacterized protein</fullName>
    </submittedName>
</protein>
<feature type="compositionally biased region" description="Polar residues" evidence="1">
    <location>
        <begin position="408"/>
        <end position="417"/>
    </location>
</feature>
<dbReference type="AlphaFoldDB" id="A0A3N4IBJ1"/>
<gene>
    <name evidence="2" type="ORF">BJ508DRAFT_66038</name>
</gene>
<evidence type="ECO:0000313" key="2">
    <source>
        <dbReference type="EMBL" id="RPA83453.1"/>
    </source>
</evidence>
<accession>A0A3N4IBJ1</accession>
<reference evidence="2 3" key="1">
    <citation type="journal article" date="2018" name="Nat. Ecol. Evol.">
        <title>Pezizomycetes genomes reveal the molecular basis of ectomycorrhizal truffle lifestyle.</title>
        <authorList>
            <person name="Murat C."/>
            <person name="Payen T."/>
            <person name="Noel B."/>
            <person name="Kuo A."/>
            <person name="Morin E."/>
            <person name="Chen J."/>
            <person name="Kohler A."/>
            <person name="Krizsan K."/>
            <person name="Balestrini R."/>
            <person name="Da Silva C."/>
            <person name="Montanini B."/>
            <person name="Hainaut M."/>
            <person name="Levati E."/>
            <person name="Barry K.W."/>
            <person name="Belfiori B."/>
            <person name="Cichocki N."/>
            <person name="Clum A."/>
            <person name="Dockter R.B."/>
            <person name="Fauchery L."/>
            <person name="Guy J."/>
            <person name="Iotti M."/>
            <person name="Le Tacon F."/>
            <person name="Lindquist E.A."/>
            <person name="Lipzen A."/>
            <person name="Malagnac F."/>
            <person name="Mello A."/>
            <person name="Molinier V."/>
            <person name="Miyauchi S."/>
            <person name="Poulain J."/>
            <person name="Riccioni C."/>
            <person name="Rubini A."/>
            <person name="Sitrit Y."/>
            <person name="Splivallo R."/>
            <person name="Traeger S."/>
            <person name="Wang M."/>
            <person name="Zifcakova L."/>
            <person name="Wipf D."/>
            <person name="Zambonelli A."/>
            <person name="Paolocci F."/>
            <person name="Nowrousian M."/>
            <person name="Ottonello S."/>
            <person name="Baldrian P."/>
            <person name="Spatafora J.W."/>
            <person name="Henrissat B."/>
            <person name="Nagy L.G."/>
            <person name="Aury J.M."/>
            <person name="Wincker P."/>
            <person name="Grigoriev I.V."/>
            <person name="Bonfante P."/>
            <person name="Martin F.M."/>
        </authorList>
    </citation>
    <scope>NUCLEOTIDE SEQUENCE [LARGE SCALE GENOMIC DNA]</scope>
    <source>
        <strain evidence="2 3">RN42</strain>
    </source>
</reference>
<feature type="region of interest" description="Disordered" evidence="1">
    <location>
        <begin position="478"/>
        <end position="498"/>
    </location>
</feature>
<feature type="compositionally biased region" description="Low complexity" evidence="1">
    <location>
        <begin position="479"/>
        <end position="490"/>
    </location>
</feature>
<dbReference type="OrthoDB" id="8922241at2759"/>
<dbReference type="EMBL" id="ML119664">
    <property type="protein sequence ID" value="RPA83453.1"/>
    <property type="molecule type" value="Genomic_DNA"/>
</dbReference>
<feature type="region of interest" description="Disordered" evidence="1">
    <location>
        <begin position="101"/>
        <end position="133"/>
    </location>
</feature>
<sequence>MSSPSRKRLQGSFPYRQIPQGNPTPEPPQQQQPRRQLHHQSASQQVSQQSLAQHQNFTTFRPDAFPQPTPQQSLSQSSHQISPREPQESFPSQYFVGRTFTSAQQPQQGSAPHQQHLVTPPPPPPQQQQQYPPHQNFYYPQALATANNWQQYGQQSGQYQPDNSGFVTTGVYYEQPPISLPDSTGIFVDHQPLLADYHAGVYASNSFNGPITIDSALASHSAMDFIGLSQAPAASPLLPFAENSFVNPQFLYPSNDTNAPLPLLQVPDNQIEERAVSTEPPTPLAQNHIDSEETYRHCTFRTNPESGKKAYKCKWGGDCALFFSRKVDFARHCAEVHLLRSRFICNDDPVVFAEIGHEGSGCKRVMGGCGRGFKRKEHYKKHLQCKRKEDKLSGRRRSQKPPPDQDMGGSSSRTTLDQPARPHIPGGCQSSSGAAEKGAYGAQGGQSSRGTKRCADEDISMLKKISRSFTALSLTGYCSSSSKKSLSPKSQCKKVKRS</sequence>
<feature type="compositionally biased region" description="Low complexity" evidence="1">
    <location>
        <begin position="31"/>
        <end position="55"/>
    </location>
</feature>
<keyword evidence="3" id="KW-1185">Reference proteome</keyword>
<feature type="compositionally biased region" description="Low complexity" evidence="1">
    <location>
        <begin position="102"/>
        <end position="118"/>
    </location>
</feature>
<name>A0A3N4IBJ1_ASCIM</name>
<evidence type="ECO:0000256" key="1">
    <source>
        <dbReference type="SAM" id="MobiDB-lite"/>
    </source>
</evidence>
<evidence type="ECO:0000313" key="3">
    <source>
        <dbReference type="Proteomes" id="UP000275078"/>
    </source>
</evidence>
<dbReference type="Proteomes" id="UP000275078">
    <property type="component" value="Unassembled WGS sequence"/>
</dbReference>
<feature type="region of interest" description="Disordered" evidence="1">
    <location>
        <begin position="1"/>
        <end position="89"/>
    </location>
</feature>
<organism evidence="2 3">
    <name type="scientific">Ascobolus immersus RN42</name>
    <dbReference type="NCBI Taxonomy" id="1160509"/>
    <lineage>
        <taxon>Eukaryota</taxon>
        <taxon>Fungi</taxon>
        <taxon>Dikarya</taxon>
        <taxon>Ascomycota</taxon>
        <taxon>Pezizomycotina</taxon>
        <taxon>Pezizomycetes</taxon>
        <taxon>Pezizales</taxon>
        <taxon>Ascobolaceae</taxon>
        <taxon>Ascobolus</taxon>
    </lineage>
</organism>
<feature type="region of interest" description="Disordered" evidence="1">
    <location>
        <begin position="384"/>
        <end position="454"/>
    </location>
</feature>
<feature type="compositionally biased region" description="Low complexity" evidence="1">
    <location>
        <begin position="70"/>
        <end position="83"/>
    </location>
</feature>